<feature type="modified residue" description="N6-(pyridoxal phosphate)lysine" evidence="9">
    <location>
        <position position="63"/>
    </location>
</feature>
<dbReference type="GeneID" id="94832700"/>
<accession>A0A1J4KV94</accession>
<evidence type="ECO:0000256" key="2">
    <source>
        <dbReference type="ARBA" id="ARBA00008872"/>
    </source>
</evidence>
<comment type="caution">
    <text evidence="13">The sequence shown here is derived from an EMBL/GenBank/DDBJ whole genome shotgun (WGS) entry which is preliminary data.</text>
</comment>
<dbReference type="InterPro" id="IPR002433">
    <property type="entry name" value="Orn_de-COase"/>
</dbReference>
<dbReference type="GO" id="GO:0005737">
    <property type="term" value="C:cytoplasm"/>
    <property type="evidence" value="ECO:0007669"/>
    <property type="project" value="TreeGrafter"/>
</dbReference>
<dbReference type="PANTHER" id="PTHR11482:SF6">
    <property type="entry name" value="ORNITHINE DECARBOXYLASE 1-RELATED"/>
    <property type="match status" value="1"/>
</dbReference>
<dbReference type="PANTHER" id="PTHR11482">
    <property type="entry name" value="ARGININE/DIAMINOPIMELATE/ORNITHINE DECARBOXYLASE"/>
    <property type="match status" value="1"/>
</dbReference>
<comment type="pathway">
    <text evidence="5">Amine and polyamine biosynthesis; putrescine biosynthesis via L-ornithine pathway; putrescine from L-ornithine: step 1/1.</text>
</comment>
<dbReference type="Gene3D" id="3.20.20.10">
    <property type="entry name" value="Alanine racemase"/>
    <property type="match status" value="1"/>
</dbReference>
<dbReference type="GO" id="GO:0033387">
    <property type="term" value="P:putrescine biosynthetic process from arginine, via ornithine"/>
    <property type="evidence" value="ECO:0007669"/>
    <property type="project" value="TreeGrafter"/>
</dbReference>
<dbReference type="PRINTS" id="PR01182">
    <property type="entry name" value="ORNDCRBXLASE"/>
</dbReference>
<dbReference type="VEuPathDB" id="TrichDB:TRFO_14746"/>
<dbReference type="InterPro" id="IPR022644">
    <property type="entry name" value="De-COase2_N"/>
</dbReference>
<comment type="catalytic activity">
    <reaction evidence="8">
        <text>L-ornithine + H(+) = putrescine + CO2</text>
        <dbReference type="Rhea" id="RHEA:22964"/>
        <dbReference type="ChEBI" id="CHEBI:15378"/>
        <dbReference type="ChEBI" id="CHEBI:16526"/>
        <dbReference type="ChEBI" id="CHEBI:46911"/>
        <dbReference type="ChEBI" id="CHEBI:326268"/>
        <dbReference type="EC" id="4.1.1.17"/>
    </reaction>
</comment>
<dbReference type="RefSeq" id="XP_068367952.1">
    <property type="nucleotide sequence ID" value="XM_068497996.1"/>
</dbReference>
<feature type="active site" description="Proton donor" evidence="9">
    <location>
        <position position="351"/>
    </location>
</feature>
<dbReference type="Proteomes" id="UP000179807">
    <property type="component" value="Unassembled WGS sequence"/>
</dbReference>
<dbReference type="InterPro" id="IPR022653">
    <property type="entry name" value="De-COase2_pyr-phos_BS"/>
</dbReference>
<dbReference type="Pfam" id="PF02784">
    <property type="entry name" value="Orn_Arg_deC_N"/>
    <property type="match status" value="1"/>
</dbReference>
<evidence type="ECO:0000259" key="11">
    <source>
        <dbReference type="Pfam" id="PF00278"/>
    </source>
</evidence>
<dbReference type="GO" id="GO:0004586">
    <property type="term" value="F:ornithine decarboxylase activity"/>
    <property type="evidence" value="ECO:0007669"/>
    <property type="project" value="UniProtKB-EC"/>
</dbReference>
<protein>
    <recommendedName>
        <fullName evidence="6">ornithine decarboxylase</fullName>
        <ecNumber evidence="6">4.1.1.17</ecNumber>
    </recommendedName>
</protein>
<keyword evidence="14" id="KW-1185">Reference proteome</keyword>
<sequence>MATHVAPSNNFSIVDSVDKNVQNILNKIDEDQAFWVGDLNRPRESLSLWEENLPDIKPYYAIKCCDEPNLLQFLADRGIGFDCASKDEIQRMIKHGVDPSKIVFSHPLKSIAALRYAKEEGVERLVYDTEEELEKIMRYYPDAEVYLRVKPKFSNAKIQLSNKFGASPEDVPHLLKITKELGANFIGFSFHVGSLCDDISTFRTALEYVSDLKVKAEDLGLHVCFIDIGGGFLPPSAESNNTFETISLAIQDAIDDYFQNDDIEFIAEPGRFIGSDYMDLHLPVISVKEHVSDIDGSISQSIFVPDGMYGAFNSLSYDHAEPHFEMKLKKESKEDAVKENKVSTILWGQTCDSADCVYENMMWPKLHIGDLLTIHKFSAYTYSPSSFFNGFGHHEVFVINREEELDE</sequence>
<name>A0A1J4KV94_9EUKA</name>
<feature type="domain" description="Orn/DAP/Arg decarboxylase 2 C-terminal" evidence="11">
    <location>
        <begin position="276"/>
        <end position="376"/>
    </location>
</feature>
<dbReference type="InterPro" id="IPR029066">
    <property type="entry name" value="PLP-binding_barrel"/>
</dbReference>
<evidence type="ECO:0000259" key="12">
    <source>
        <dbReference type="Pfam" id="PF02784"/>
    </source>
</evidence>
<evidence type="ECO:0000256" key="5">
    <source>
        <dbReference type="ARBA" id="ARBA00034115"/>
    </source>
</evidence>
<dbReference type="PROSITE" id="PS00878">
    <property type="entry name" value="ODR_DC_2_1"/>
    <property type="match status" value="1"/>
</dbReference>
<dbReference type="InterPro" id="IPR022643">
    <property type="entry name" value="De-COase2_C"/>
</dbReference>
<reference evidence="13" key="1">
    <citation type="submission" date="2016-10" db="EMBL/GenBank/DDBJ databases">
        <authorList>
            <person name="Benchimol M."/>
            <person name="Almeida L.G."/>
            <person name="Vasconcelos A.T."/>
            <person name="Perreira-Neves A."/>
            <person name="Rosa I.A."/>
            <person name="Tasca T."/>
            <person name="Bogo M.R."/>
            <person name="de Souza W."/>
        </authorList>
    </citation>
    <scope>NUCLEOTIDE SEQUENCE [LARGE SCALE GENOMIC DNA]</scope>
    <source>
        <strain evidence="13">K</strain>
    </source>
</reference>
<dbReference type="EMBL" id="MLAK01000314">
    <property type="protein sequence ID" value="OHT14816.1"/>
    <property type="molecule type" value="Genomic_DNA"/>
</dbReference>
<evidence type="ECO:0000256" key="4">
    <source>
        <dbReference type="ARBA" id="ARBA00023239"/>
    </source>
</evidence>
<dbReference type="InterPro" id="IPR000183">
    <property type="entry name" value="Orn/DAP/Arg_de-COase"/>
</dbReference>
<comment type="subunit">
    <text evidence="7">Homodimer. Only the dimer is catalytically active, as the active sites are constructed of residues from both monomers.</text>
</comment>
<evidence type="ECO:0000256" key="7">
    <source>
        <dbReference type="ARBA" id="ARBA00046672"/>
    </source>
</evidence>
<evidence type="ECO:0000256" key="9">
    <source>
        <dbReference type="PIRSR" id="PIRSR600183-50"/>
    </source>
</evidence>
<evidence type="ECO:0000256" key="10">
    <source>
        <dbReference type="RuleBase" id="RU003737"/>
    </source>
</evidence>
<keyword evidence="4" id="KW-0456">Lyase</keyword>
<dbReference type="SUPFAM" id="SSF51419">
    <property type="entry name" value="PLP-binding barrel"/>
    <property type="match status" value="1"/>
</dbReference>
<dbReference type="FunFam" id="3.20.20.10:FF:000008">
    <property type="entry name" value="Ornithine decarboxylase"/>
    <property type="match status" value="1"/>
</dbReference>
<evidence type="ECO:0000256" key="8">
    <source>
        <dbReference type="ARBA" id="ARBA00049127"/>
    </source>
</evidence>
<dbReference type="InterPro" id="IPR009006">
    <property type="entry name" value="Ala_racemase/Decarboxylase_C"/>
</dbReference>
<gene>
    <name evidence="13" type="ORF">TRFO_14746</name>
</gene>
<organism evidence="13 14">
    <name type="scientific">Tritrichomonas foetus</name>
    <dbReference type="NCBI Taxonomy" id="1144522"/>
    <lineage>
        <taxon>Eukaryota</taxon>
        <taxon>Metamonada</taxon>
        <taxon>Parabasalia</taxon>
        <taxon>Tritrichomonadida</taxon>
        <taxon>Tritrichomonadidae</taxon>
        <taxon>Tritrichomonas</taxon>
    </lineage>
</organism>
<dbReference type="CDD" id="cd00622">
    <property type="entry name" value="PLPDE_III_ODC"/>
    <property type="match status" value="1"/>
</dbReference>
<dbReference type="Gene3D" id="2.40.37.10">
    <property type="entry name" value="Lyase, Ornithine Decarboxylase, Chain A, domain 1"/>
    <property type="match status" value="1"/>
</dbReference>
<comment type="cofactor">
    <cofactor evidence="1 9">
        <name>pyridoxal 5'-phosphate</name>
        <dbReference type="ChEBI" id="CHEBI:597326"/>
    </cofactor>
</comment>
<keyword evidence="3 9" id="KW-0663">Pyridoxal phosphate</keyword>
<comment type="similarity">
    <text evidence="2 10">Belongs to the Orn/Lys/Arg decarboxylase class-II family.</text>
</comment>
<evidence type="ECO:0000256" key="6">
    <source>
        <dbReference type="ARBA" id="ARBA00034138"/>
    </source>
</evidence>
<evidence type="ECO:0000256" key="3">
    <source>
        <dbReference type="ARBA" id="ARBA00022898"/>
    </source>
</evidence>
<dbReference type="AlphaFoldDB" id="A0A1J4KV94"/>
<evidence type="ECO:0000256" key="1">
    <source>
        <dbReference type="ARBA" id="ARBA00001933"/>
    </source>
</evidence>
<evidence type="ECO:0000313" key="13">
    <source>
        <dbReference type="EMBL" id="OHT14816.1"/>
    </source>
</evidence>
<feature type="domain" description="Orn/DAP/Arg decarboxylase 2 N-terminal" evidence="12">
    <location>
        <begin position="44"/>
        <end position="273"/>
    </location>
</feature>
<evidence type="ECO:0000313" key="14">
    <source>
        <dbReference type="Proteomes" id="UP000179807"/>
    </source>
</evidence>
<dbReference type="PRINTS" id="PR01179">
    <property type="entry name" value="ODADCRBXLASE"/>
</dbReference>
<dbReference type="SUPFAM" id="SSF50621">
    <property type="entry name" value="Alanine racemase C-terminal domain-like"/>
    <property type="match status" value="1"/>
</dbReference>
<dbReference type="EC" id="4.1.1.17" evidence="6"/>
<dbReference type="Pfam" id="PF00278">
    <property type="entry name" value="Orn_DAP_Arg_deC"/>
    <property type="match status" value="1"/>
</dbReference>
<dbReference type="OrthoDB" id="5034579at2759"/>
<proteinExistence type="inferred from homology"/>